<dbReference type="AlphaFoldDB" id="A0A955LWB4"/>
<protein>
    <submittedName>
        <fullName evidence="3">Glycosyltransferase</fullName>
        <ecNumber evidence="3">2.4.-.-</ecNumber>
    </submittedName>
</protein>
<evidence type="ECO:0000313" key="3">
    <source>
        <dbReference type="EMBL" id="MCA9397409.1"/>
    </source>
</evidence>
<dbReference type="Pfam" id="PF00535">
    <property type="entry name" value="Glycos_transf_2"/>
    <property type="match status" value="1"/>
</dbReference>
<feature type="domain" description="Glycosyltransferase 2-like" evidence="2">
    <location>
        <begin position="31"/>
        <end position="153"/>
    </location>
</feature>
<dbReference type="EC" id="2.4.-.-" evidence="3"/>
<dbReference type="SUPFAM" id="SSF53448">
    <property type="entry name" value="Nucleotide-diphospho-sugar transferases"/>
    <property type="match status" value="1"/>
</dbReference>
<dbReference type="EMBL" id="JAGQKY010000032">
    <property type="protein sequence ID" value="MCA9397409.1"/>
    <property type="molecule type" value="Genomic_DNA"/>
</dbReference>
<dbReference type="InterPro" id="IPR001173">
    <property type="entry name" value="Glyco_trans_2-like"/>
</dbReference>
<feature type="region of interest" description="Disordered" evidence="1">
    <location>
        <begin position="1"/>
        <end position="20"/>
    </location>
</feature>
<sequence>MIEVETKSASNSSMAELPPELNESSPEILVSVFCQTYNHEPYISGALDGIIAQHTDFRYEIIVHDDASTDKTAAIIRDYAARYPSLFRVILQEENQYSKGGFKPIWYATRCAKGAYIALCEGDDQWIDNRKLQTQVDALVRHKNLDICIHPAALFKSDRDTNNLYGYHGNTELVVSPQHMIGGAVVPTASIMASTHVFCSLPDWYFSDAPVGDYYLRVIASAPNGALYIPKTMCIYRAHNPGSWSALVNSDPRKFLRNNERHLAVCNILDAHLERRYSSEIAQFRSRLLIGRMAVLFKIRAIHDLFTDTKLLLKDPISCIRTLVYISKLVGRKPVQSWQTISRNFSYTWTTKDKDGTKKS</sequence>
<keyword evidence="3" id="KW-0328">Glycosyltransferase</keyword>
<dbReference type="GO" id="GO:0016758">
    <property type="term" value="F:hexosyltransferase activity"/>
    <property type="evidence" value="ECO:0007669"/>
    <property type="project" value="UniProtKB-ARBA"/>
</dbReference>
<dbReference type="Proteomes" id="UP000699691">
    <property type="component" value="Unassembled WGS sequence"/>
</dbReference>
<accession>A0A955LWB4</accession>
<proteinExistence type="predicted"/>
<reference evidence="3" key="1">
    <citation type="submission" date="2020-04" db="EMBL/GenBank/DDBJ databases">
        <authorList>
            <person name="Zhang T."/>
        </authorList>
    </citation>
    <scope>NUCLEOTIDE SEQUENCE</scope>
    <source>
        <strain evidence="3">HKST-UBA02</strain>
    </source>
</reference>
<comment type="caution">
    <text evidence="3">The sequence shown here is derived from an EMBL/GenBank/DDBJ whole genome shotgun (WGS) entry which is preliminary data.</text>
</comment>
<evidence type="ECO:0000259" key="2">
    <source>
        <dbReference type="Pfam" id="PF00535"/>
    </source>
</evidence>
<dbReference type="Gene3D" id="3.90.550.10">
    <property type="entry name" value="Spore Coat Polysaccharide Biosynthesis Protein SpsA, Chain A"/>
    <property type="match status" value="1"/>
</dbReference>
<organism evidence="3 4">
    <name type="scientific">candidate division WWE3 bacterium</name>
    <dbReference type="NCBI Taxonomy" id="2053526"/>
    <lineage>
        <taxon>Bacteria</taxon>
        <taxon>Katanobacteria</taxon>
    </lineage>
</organism>
<evidence type="ECO:0000313" key="4">
    <source>
        <dbReference type="Proteomes" id="UP000699691"/>
    </source>
</evidence>
<dbReference type="InterPro" id="IPR029044">
    <property type="entry name" value="Nucleotide-diphossugar_trans"/>
</dbReference>
<name>A0A955LWB4_UNCKA</name>
<dbReference type="PANTHER" id="PTHR22916">
    <property type="entry name" value="GLYCOSYLTRANSFERASE"/>
    <property type="match status" value="1"/>
</dbReference>
<reference evidence="3" key="2">
    <citation type="journal article" date="2021" name="Microbiome">
        <title>Successional dynamics and alternative stable states in a saline activated sludge microbial community over 9 years.</title>
        <authorList>
            <person name="Wang Y."/>
            <person name="Ye J."/>
            <person name="Ju F."/>
            <person name="Liu L."/>
            <person name="Boyd J.A."/>
            <person name="Deng Y."/>
            <person name="Parks D.H."/>
            <person name="Jiang X."/>
            <person name="Yin X."/>
            <person name="Woodcroft B.J."/>
            <person name="Tyson G.W."/>
            <person name="Hugenholtz P."/>
            <person name="Polz M.F."/>
            <person name="Zhang T."/>
        </authorList>
    </citation>
    <scope>NUCLEOTIDE SEQUENCE</scope>
    <source>
        <strain evidence="3">HKST-UBA02</strain>
    </source>
</reference>
<keyword evidence="3" id="KW-0808">Transferase</keyword>
<evidence type="ECO:0000256" key="1">
    <source>
        <dbReference type="SAM" id="MobiDB-lite"/>
    </source>
</evidence>
<gene>
    <name evidence="3" type="ORF">KC573_01155</name>
</gene>
<dbReference type="PANTHER" id="PTHR22916:SF3">
    <property type="entry name" value="UDP-GLCNAC:BETAGAL BETA-1,3-N-ACETYLGLUCOSAMINYLTRANSFERASE-LIKE PROTEIN 1"/>
    <property type="match status" value="1"/>
</dbReference>